<feature type="region of interest" description="Disordered" evidence="1">
    <location>
        <begin position="21"/>
        <end position="44"/>
    </location>
</feature>
<evidence type="ECO:0000256" key="1">
    <source>
        <dbReference type="SAM" id="MobiDB-lite"/>
    </source>
</evidence>
<proteinExistence type="predicted"/>
<reference evidence="3 4" key="1">
    <citation type="journal article" date="2024" name="bioRxiv">
        <title>A reference genome for Trichogramma kaykai: A tiny desert-dwelling parasitoid wasp with competing sex-ratio distorters.</title>
        <authorList>
            <person name="Culotta J."/>
            <person name="Lindsey A.R."/>
        </authorList>
    </citation>
    <scope>NUCLEOTIDE SEQUENCE [LARGE SCALE GENOMIC DNA]</scope>
    <source>
        <strain evidence="3 4">KSX58</strain>
    </source>
</reference>
<dbReference type="Pfam" id="PF07707">
    <property type="entry name" value="BACK"/>
    <property type="match status" value="1"/>
</dbReference>
<evidence type="ECO:0000313" key="3">
    <source>
        <dbReference type="EMBL" id="KAL3392812.1"/>
    </source>
</evidence>
<dbReference type="EMBL" id="JBJJXI010000101">
    <property type="protein sequence ID" value="KAL3392812.1"/>
    <property type="molecule type" value="Genomic_DNA"/>
</dbReference>
<feature type="compositionally biased region" description="Low complexity" evidence="1">
    <location>
        <begin position="355"/>
        <end position="365"/>
    </location>
</feature>
<dbReference type="InterPro" id="IPR000210">
    <property type="entry name" value="BTB/POZ_dom"/>
</dbReference>
<dbReference type="CDD" id="cd18186">
    <property type="entry name" value="BTB_POZ_ZBTB_KLHL-like"/>
    <property type="match status" value="1"/>
</dbReference>
<gene>
    <name evidence="3" type="ORF">TKK_012528</name>
</gene>
<dbReference type="PANTHER" id="PTHR22667">
    <property type="entry name" value="AT01380P-RELATED"/>
    <property type="match status" value="1"/>
</dbReference>
<feature type="compositionally biased region" description="Polar residues" evidence="1">
    <location>
        <begin position="733"/>
        <end position="781"/>
    </location>
</feature>
<dbReference type="Gene3D" id="1.25.40.420">
    <property type="match status" value="1"/>
</dbReference>
<evidence type="ECO:0000259" key="2">
    <source>
        <dbReference type="SMART" id="SM00875"/>
    </source>
</evidence>
<evidence type="ECO:0000313" key="4">
    <source>
        <dbReference type="Proteomes" id="UP001627154"/>
    </source>
</evidence>
<name>A0ABD2WIB1_9HYME</name>
<dbReference type="Pfam" id="PF00651">
    <property type="entry name" value="BTB"/>
    <property type="match status" value="1"/>
</dbReference>
<dbReference type="Gene3D" id="3.30.710.10">
    <property type="entry name" value="Potassium Channel Kv1.1, Chain A"/>
    <property type="match status" value="1"/>
</dbReference>
<dbReference type="Proteomes" id="UP001627154">
    <property type="component" value="Unassembled WGS sequence"/>
</dbReference>
<feature type="region of interest" description="Disordered" evidence="1">
    <location>
        <begin position="316"/>
        <end position="374"/>
    </location>
</feature>
<dbReference type="SUPFAM" id="SSF54695">
    <property type="entry name" value="POZ domain"/>
    <property type="match status" value="1"/>
</dbReference>
<feature type="compositionally biased region" description="Basic residues" evidence="1">
    <location>
        <begin position="26"/>
        <end position="37"/>
    </location>
</feature>
<dbReference type="PANTHER" id="PTHR22667:SF0">
    <property type="entry name" value="AT01380P-RELATED"/>
    <property type="match status" value="1"/>
</dbReference>
<dbReference type="InterPro" id="IPR011333">
    <property type="entry name" value="SKP1/BTB/POZ_sf"/>
</dbReference>
<dbReference type="InterPro" id="IPR011705">
    <property type="entry name" value="BACK"/>
</dbReference>
<dbReference type="AlphaFoldDB" id="A0ABD2WIB1"/>
<dbReference type="CDD" id="cd14733">
    <property type="entry name" value="BACK"/>
    <property type="match status" value="1"/>
</dbReference>
<feature type="region of interest" description="Disordered" evidence="1">
    <location>
        <begin position="725"/>
        <end position="790"/>
    </location>
</feature>
<protein>
    <recommendedName>
        <fullName evidence="2">BACK domain-containing protein</fullName>
    </recommendedName>
</protein>
<keyword evidence="4" id="KW-1185">Reference proteome</keyword>
<feature type="domain" description="BACK" evidence="2">
    <location>
        <begin position="536"/>
        <end position="637"/>
    </location>
</feature>
<organism evidence="3 4">
    <name type="scientific">Trichogramma kaykai</name>
    <dbReference type="NCBI Taxonomy" id="54128"/>
    <lineage>
        <taxon>Eukaryota</taxon>
        <taxon>Metazoa</taxon>
        <taxon>Ecdysozoa</taxon>
        <taxon>Arthropoda</taxon>
        <taxon>Hexapoda</taxon>
        <taxon>Insecta</taxon>
        <taxon>Pterygota</taxon>
        <taxon>Neoptera</taxon>
        <taxon>Endopterygota</taxon>
        <taxon>Hymenoptera</taxon>
        <taxon>Apocrita</taxon>
        <taxon>Proctotrupomorpha</taxon>
        <taxon>Chalcidoidea</taxon>
        <taxon>Trichogrammatidae</taxon>
        <taxon>Trichogramma</taxon>
    </lineage>
</organism>
<sequence length="825" mass="95241">MCVCNKIESCTDNWLFAEEASEPKHHQSRRHRRRRSRSAANFDSDNSKSSLVVLYCEERAKPNYSHNGVSWKYCHEQSNAARSSSDALCYATLRLRSRTDTKVQTTRCSRSSNSKADLSVDREHRTKPANVLRGEINNNDACRHHTTERFCQKSSLIANKLICRKTFDWSRVNFDQIGFDAHFFIRCTFSSQRRQLSHQQQRAENIGPQLGMLIHHLQQEKNFSTPDEANNASLNANNSQKAFQFQATSSDNLKVIPNQVIFESKKVNTLIAKPCNSKVAMKAENQHRSENGSLVMNVGELPQLLAVEVKNSTLERSQVQRRLPEQSEFRQPMMSTNKSLRPRTQPVNGTKVKQQHQQEQQQRQQQQKDVEKRLEGGSCSTYGQAYKPTALTNISLATLGFTYEQPIDWERIHLPDKTNLLHELLRRITTYKNADCIVRIGNDEFHCHLLVLQCYSAFFDSKNAKIVDLTESCVTSKGFSIIYDWMICPTNDSYHLLLRDNILEIFLAAQFLEIKELEEQCWAFIDNEELFSEDTAFLLYLEARKIGNTAIMELMIPRIMKFFLMLVSSSDFLELSVGELCLLLRSNYISVNSEMEVLMSAVRWLMHDWEGRKQHLLEVMKCIRFGLIAPWQLVDVKRNPENPEFMELMSYTEIQKMVDDGLAFVIIKYWYGNQTEDYYHWIDLLGLTEPTNRNWAGEDKNYVTYREFLLYLDEYQKTKISGIKNKKSHEKTSPGTSPVEESSPQSTLASKTRTSHFSHSSEIPYPVTNSKPSKNFTQSSNDNHHSSPHVIMLPPEMLNQYVNNANRSFAKLASKSTNVLSRSKN</sequence>
<accession>A0ABD2WIB1</accession>
<comment type="caution">
    <text evidence="3">The sequence shown here is derived from an EMBL/GenBank/DDBJ whole genome shotgun (WGS) entry which is preliminary data.</text>
</comment>
<dbReference type="SMART" id="SM00875">
    <property type="entry name" value="BACK"/>
    <property type="match status" value="1"/>
</dbReference>